<sequence length="243" mass="28253">MFKVVEKWLQIYFKCIINVVLYYRNVYPKESFDWTTYQAFNLPRHIPLNRHPQLQEYVETLVTDVISKLGYIKNFNLRIVNQEDGACIERYVLDFSEFRHEEVGNTTELEIFDEMRSSLNSLIAQLEKLPKIRPGSVTFEIVIDSEGLDLGHRMNRVHTLKERLEQEQDTNWVKCSEGSFTAEPRPKRSQAQDPRIKMIALAGCDSGPLVIYQFMERLLAPTGESLSQVYESSQTSESSVLFS</sequence>
<dbReference type="STRING" id="559295.C5DMG0"/>
<organism evidence="3 4">
    <name type="scientific">Lachancea thermotolerans (strain ATCC 56472 / CBS 6340 / NRRL Y-8284)</name>
    <name type="common">Yeast</name>
    <name type="synonym">Kluyveromyces thermotolerans</name>
    <dbReference type="NCBI Taxonomy" id="559295"/>
    <lineage>
        <taxon>Eukaryota</taxon>
        <taxon>Fungi</taxon>
        <taxon>Dikarya</taxon>
        <taxon>Ascomycota</taxon>
        <taxon>Saccharomycotina</taxon>
        <taxon>Saccharomycetes</taxon>
        <taxon>Saccharomycetales</taxon>
        <taxon>Saccharomycetaceae</taxon>
        <taxon>Lachancea</taxon>
    </lineage>
</organism>
<dbReference type="InterPro" id="IPR003511">
    <property type="entry name" value="HORMA_dom"/>
</dbReference>
<dbReference type="GeneID" id="8293683"/>
<dbReference type="InParanoid" id="C5DMG0"/>
<evidence type="ECO:0000256" key="1">
    <source>
        <dbReference type="ARBA" id="ARBA00010348"/>
    </source>
</evidence>
<dbReference type="EMBL" id="CU928171">
    <property type="protein sequence ID" value="CAR24971.1"/>
    <property type="molecule type" value="Genomic_DNA"/>
</dbReference>
<reference evidence="3 4" key="1">
    <citation type="journal article" date="2009" name="Genome Res.">
        <title>Comparative genomics of protoploid Saccharomycetaceae.</title>
        <authorList>
            <consortium name="The Genolevures Consortium"/>
            <person name="Souciet J.-L."/>
            <person name="Dujon B."/>
            <person name="Gaillardin C."/>
            <person name="Johnston M."/>
            <person name="Baret P.V."/>
            <person name="Cliften P."/>
            <person name="Sherman D.J."/>
            <person name="Weissenbach J."/>
            <person name="Westhof E."/>
            <person name="Wincker P."/>
            <person name="Jubin C."/>
            <person name="Poulain J."/>
            <person name="Barbe V."/>
            <person name="Segurens B."/>
            <person name="Artiguenave F."/>
            <person name="Anthouard V."/>
            <person name="Vacherie B."/>
            <person name="Val M.-E."/>
            <person name="Fulton R.S."/>
            <person name="Minx P."/>
            <person name="Wilson R."/>
            <person name="Durrens P."/>
            <person name="Jean G."/>
            <person name="Marck C."/>
            <person name="Martin T."/>
            <person name="Nikolski M."/>
            <person name="Rolland T."/>
            <person name="Seret M.-L."/>
            <person name="Casaregola S."/>
            <person name="Despons L."/>
            <person name="Fairhead C."/>
            <person name="Fischer G."/>
            <person name="Lafontaine I."/>
            <person name="Leh V."/>
            <person name="Lemaire M."/>
            <person name="de Montigny J."/>
            <person name="Neuveglise C."/>
            <person name="Thierry A."/>
            <person name="Blanc-Lenfle I."/>
            <person name="Bleykasten C."/>
            <person name="Diffels J."/>
            <person name="Fritsch E."/>
            <person name="Frangeul L."/>
            <person name="Goeffon A."/>
            <person name="Jauniaux N."/>
            <person name="Kachouri-Lafond R."/>
            <person name="Payen C."/>
            <person name="Potier S."/>
            <person name="Pribylova L."/>
            <person name="Ozanne C."/>
            <person name="Richard G.-F."/>
            <person name="Sacerdot C."/>
            <person name="Straub M.-L."/>
            <person name="Talla E."/>
        </authorList>
    </citation>
    <scope>NUCLEOTIDE SEQUENCE [LARGE SCALE GENOMIC DNA]</scope>
    <source>
        <strain evidence="4">ATCC 56472 / CBS 6340 / NRRL Y-8284</strain>
    </source>
</reference>
<dbReference type="GO" id="GO:0016035">
    <property type="term" value="C:zeta DNA polymerase complex"/>
    <property type="evidence" value="ECO:0007669"/>
    <property type="project" value="TreeGrafter"/>
</dbReference>
<dbReference type="AlphaFoldDB" id="C5DMG0"/>
<feature type="domain" description="HORMA" evidence="2">
    <location>
        <begin position="3"/>
        <end position="215"/>
    </location>
</feature>
<evidence type="ECO:0000259" key="2">
    <source>
        <dbReference type="PROSITE" id="PS50815"/>
    </source>
</evidence>
<dbReference type="OMA" id="CFINLIL"/>
<gene>
    <name evidence="3" type="ordered locus">KLTH0G08602g</name>
</gene>
<evidence type="ECO:0000313" key="4">
    <source>
        <dbReference type="Proteomes" id="UP000002036"/>
    </source>
</evidence>
<dbReference type="SUPFAM" id="SSF56019">
    <property type="entry name" value="The spindle assembly checkpoint protein mad2"/>
    <property type="match status" value="1"/>
</dbReference>
<dbReference type="Proteomes" id="UP000002036">
    <property type="component" value="Chromosome G"/>
</dbReference>
<dbReference type="InterPro" id="IPR045091">
    <property type="entry name" value="Mad2-like"/>
</dbReference>
<dbReference type="Gene3D" id="3.30.900.10">
    <property type="entry name" value="HORMA domain"/>
    <property type="match status" value="1"/>
</dbReference>
<dbReference type="HOGENOM" id="CLU_1129615_0_0_1"/>
<dbReference type="eggNOG" id="ENOG502QZWG">
    <property type="taxonomic scope" value="Eukaryota"/>
</dbReference>
<dbReference type="Pfam" id="PF02301">
    <property type="entry name" value="HORMA"/>
    <property type="match status" value="1"/>
</dbReference>
<comment type="similarity">
    <text evidence="1">Belongs to the MAD2 family.</text>
</comment>
<evidence type="ECO:0000313" key="3">
    <source>
        <dbReference type="EMBL" id="CAR24971.1"/>
    </source>
</evidence>
<dbReference type="PANTHER" id="PTHR11842:SF10">
    <property type="entry name" value="MITOTIC SPINDLE ASSEMBLY CHECKPOINT PROTEIN MAD2B"/>
    <property type="match status" value="1"/>
</dbReference>
<dbReference type="FunCoup" id="C5DMG0">
    <property type="interactions" value="54"/>
</dbReference>
<dbReference type="InterPro" id="IPR036570">
    <property type="entry name" value="HORMA_dom_sf"/>
</dbReference>
<keyword evidence="4" id="KW-1185">Reference proteome</keyword>
<dbReference type="OrthoDB" id="21254at2759"/>
<protein>
    <submittedName>
        <fullName evidence="3">KLTH0G08602p</fullName>
    </submittedName>
</protein>
<name>C5DMG0_LACTC</name>
<dbReference type="KEGG" id="lth:KLTH0G08602g"/>
<dbReference type="PROSITE" id="PS50815">
    <property type="entry name" value="HORMA"/>
    <property type="match status" value="1"/>
</dbReference>
<dbReference type="PANTHER" id="PTHR11842">
    <property type="entry name" value="MITOTIC SPINDLE ASSEMBLY CHECKPOINT PROTEIN MAD2"/>
    <property type="match status" value="1"/>
</dbReference>
<accession>C5DMG0</accession>
<proteinExistence type="inferred from homology"/>
<dbReference type="RefSeq" id="XP_002555408.1">
    <property type="nucleotide sequence ID" value="XM_002555362.1"/>
</dbReference>